<accession>A0A4D9DT99</accession>
<dbReference type="Proteomes" id="UP000297703">
    <property type="component" value="Unassembled WGS sequence"/>
</dbReference>
<feature type="region of interest" description="Disordered" evidence="1">
    <location>
        <begin position="61"/>
        <end position="108"/>
    </location>
</feature>
<dbReference type="AlphaFoldDB" id="A0A4D9DT99"/>
<evidence type="ECO:0000313" key="3">
    <source>
        <dbReference type="Proteomes" id="UP000297703"/>
    </source>
</evidence>
<evidence type="ECO:0000256" key="1">
    <source>
        <dbReference type="SAM" id="MobiDB-lite"/>
    </source>
</evidence>
<keyword evidence="3" id="KW-1185">Reference proteome</keyword>
<protein>
    <submittedName>
        <fullName evidence="2">R-spondin-3</fullName>
    </submittedName>
</protein>
<reference evidence="2 3" key="1">
    <citation type="submission" date="2019-04" db="EMBL/GenBank/DDBJ databases">
        <title>Draft genome of the big-headed turtle Platysternon megacephalum.</title>
        <authorList>
            <person name="Gong S."/>
        </authorList>
    </citation>
    <scope>NUCLEOTIDE SEQUENCE [LARGE SCALE GENOMIC DNA]</scope>
    <source>
        <strain evidence="2">DO16091913</strain>
        <tissue evidence="2">Muscle</tissue>
    </source>
</reference>
<comment type="caution">
    <text evidence="2">The sequence shown here is derived from an EMBL/GenBank/DDBJ whole genome shotgun (WGS) entry which is preliminary data.</text>
</comment>
<dbReference type="EMBL" id="QXTE01000266">
    <property type="protein sequence ID" value="TFK00537.1"/>
    <property type="molecule type" value="Genomic_DNA"/>
</dbReference>
<sequence length="127" mass="12946">MCPTGKGRCPQLGRDVVPCARAYQSPEAESAASQRCWGRGPPVCGGGVGQGVLNLAHAGLQLRPGQPSPSLSAGPFHPSSSPARVTHPAPPQTSQRWSSLEPAPGPGLPMARKGSCYTGCFHGPAAP</sequence>
<name>A0A4D9DT99_9SAUR</name>
<reference evidence="2 3" key="2">
    <citation type="submission" date="2019-04" db="EMBL/GenBank/DDBJ databases">
        <title>The genome sequence of big-headed turtle.</title>
        <authorList>
            <person name="Gong S."/>
        </authorList>
    </citation>
    <scope>NUCLEOTIDE SEQUENCE [LARGE SCALE GENOMIC DNA]</scope>
    <source>
        <strain evidence="2">DO16091913</strain>
        <tissue evidence="2">Muscle</tissue>
    </source>
</reference>
<evidence type="ECO:0000313" key="2">
    <source>
        <dbReference type="EMBL" id="TFK00537.1"/>
    </source>
</evidence>
<gene>
    <name evidence="2" type="ORF">DR999_PMT17274</name>
</gene>
<organism evidence="2 3">
    <name type="scientific">Platysternon megacephalum</name>
    <name type="common">big-headed turtle</name>
    <dbReference type="NCBI Taxonomy" id="55544"/>
    <lineage>
        <taxon>Eukaryota</taxon>
        <taxon>Metazoa</taxon>
        <taxon>Chordata</taxon>
        <taxon>Craniata</taxon>
        <taxon>Vertebrata</taxon>
        <taxon>Euteleostomi</taxon>
        <taxon>Archelosauria</taxon>
        <taxon>Testudinata</taxon>
        <taxon>Testudines</taxon>
        <taxon>Cryptodira</taxon>
        <taxon>Durocryptodira</taxon>
        <taxon>Testudinoidea</taxon>
        <taxon>Platysternidae</taxon>
        <taxon>Platysternon</taxon>
    </lineage>
</organism>
<proteinExistence type="predicted"/>